<accession>A0ABN8Q0X6</accession>
<evidence type="ECO:0000259" key="5">
    <source>
        <dbReference type="SMART" id="SM01027"/>
    </source>
</evidence>
<name>A0ABN8Q0X6_9CNID</name>
<reference evidence="6 7" key="1">
    <citation type="submission" date="2022-05" db="EMBL/GenBank/DDBJ databases">
        <authorList>
            <consortium name="Genoscope - CEA"/>
            <person name="William W."/>
        </authorList>
    </citation>
    <scope>NUCLEOTIDE SEQUENCE [LARGE SCALE GENOMIC DNA]</scope>
</reference>
<dbReference type="Pfam" id="PF10996">
    <property type="entry name" value="Beta-Casp"/>
    <property type="match status" value="1"/>
</dbReference>
<sequence>MLDCSLDMSTLQHFIPLSLVNNEKVSQAKVWTTRELQDLEGFSAQNNLKEIAGKIFIDAEPNCCPPEECLLDFSNIDIILISNYHFMLALPFITERSGFKGKIYATEPTVQIGRELMLEMVVYAERVPKISKGDMWRKSEVLRCLPSPLCDLKGTKSWQTLYSKDEVRASISKVQNIWYSEKIDLFGILKLTGESSPKTEPSTSFLGDEMVFNFLNLRAILDFNHVMVMEAPKFPSQYYISCSSTFTTHPLPMDQSLLKNSDALIMTGLTGAPTANPDAMLGEFCTHLATTLKNGGNVLVPCCPSGVLYDLFECLYSYMDNANLTSIPIYFISPVADSSLAYANIFAEWLCQSKQSKVYLPEAPFPHAELVKTGRLKHFPSIHDGLSSCFKTPCIVFTGHPSLRYGDVVHFMELWGKSSGNTIIFTEPEFPYLEALAPYQPLAMKACYCPIDPRLNFTQANKLIRELQPGHLAIPEAYTRPPDLLPHRTDLTIQDTECKISTFSFLDVLSLPVNRQFEKVILSNELASSLHPQEVRPGIAVTTVTGTLITKDNRYTLEPLHLCGDEEPDKKRDPKMESKTSQKSCHLWGSVLVEDLLRSLGKRGIQDVHVESNQGTHTLHLAQDDAMIQLDGSGTHIVTHGNEALRVDIRDSLLDCLSQF</sequence>
<dbReference type="EMBL" id="CALNXI010001083">
    <property type="protein sequence ID" value="CAH3154719.1"/>
    <property type="molecule type" value="Genomic_DNA"/>
</dbReference>
<protein>
    <recommendedName>
        <fullName evidence="5">Beta-Casp domain-containing protein</fullName>
    </recommendedName>
</protein>
<dbReference type="Proteomes" id="UP001159427">
    <property type="component" value="Unassembled WGS sequence"/>
</dbReference>
<dbReference type="Gene3D" id="3.40.50.10890">
    <property type="match status" value="1"/>
</dbReference>
<comment type="caution">
    <text evidence="6">The sequence shown here is derived from an EMBL/GenBank/DDBJ whole genome shotgun (WGS) entry which is preliminary data.</text>
</comment>
<comment type="subcellular location">
    <subcellularLocation>
        <location evidence="2">Cytoplasm</location>
    </subcellularLocation>
    <subcellularLocation>
        <location evidence="1">Nucleus</location>
    </subcellularLocation>
</comment>
<gene>
    <name evidence="6" type="ORF">PEVE_00001498</name>
</gene>
<evidence type="ECO:0000256" key="4">
    <source>
        <dbReference type="ARBA" id="ARBA00023242"/>
    </source>
</evidence>
<keyword evidence="7" id="KW-1185">Reference proteome</keyword>
<keyword evidence="3" id="KW-0963">Cytoplasm</keyword>
<evidence type="ECO:0000256" key="1">
    <source>
        <dbReference type="ARBA" id="ARBA00004123"/>
    </source>
</evidence>
<organism evidence="6 7">
    <name type="scientific">Porites evermanni</name>
    <dbReference type="NCBI Taxonomy" id="104178"/>
    <lineage>
        <taxon>Eukaryota</taxon>
        <taxon>Metazoa</taxon>
        <taxon>Cnidaria</taxon>
        <taxon>Anthozoa</taxon>
        <taxon>Hexacorallia</taxon>
        <taxon>Scleractinia</taxon>
        <taxon>Fungiina</taxon>
        <taxon>Poritidae</taxon>
        <taxon>Porites</taxon>
    </lineage>
</organism>
<dbReference type="Pfam" id="PF21382">
    <property type="entry name" value="IntS9_C"/>
    <property type="match status" value="1"/>
</dbReference>
<evidence type="ECO:0000256" key="2">
    <source>
        <dbReference type="ARBA" id="ARBA00004496"/>
    </source>
</evidence>
<feature type="domain" description="Beta-Casp" evidence="5">
    <location>
        <begin position="308"/>
        <end position="436"/>
    </location>
</feature>
<dbReference type="InterPro" id="IPR022712">
    <property type="entry name" value="Beta_Casp"/>
</dbReference>
<dbReference type="PANTHER" id="PTHR46094">
    <property type="entry name" value="INTEGRATOR COMPLEX SUBUNIT 9"/>
    <property type="match status" value="1"/>
</dbReference>
<dbReference type="InterPro" id="IPR036866">
    <property type="entry name" value="RibonucZ/Hydroxyglut_hydro"/>
</dbReference>
<dbReference type="PANTHER" id="PTHR46094:SF1">
    <property type="entry name" value="INTEGRATOR COMPLEX SUBUNIT 9"/>
    <property type="match status" value="1"/>
</dbReference>
<evidence type="ECO:0000313" key="6">
    <source>
        <dbReference type="EMBL" id="CAH3154719.1"/>
    </source>
</evidence>
<dbReference type="SUPFAM" id="SSF56281">
    <property type="entry name" value="Metallo-hydrolase/oxidoreductase"/>
    <property type="match status" value="1"/>
</dbReference>
<evidence type="ECO:0000313" key="7">
    <source>
        <dbReference type="Proteomes" id="UP001159427"/>
    </source>
</evidence>
<dbReference type="InterPro" id="IPR027074">
    <property type="entry name" value="Integrator_9su"/>
</dbReference>
<keyword evidence="4" id="KW-0539">Nucleus</keyword>
<evidence type="ECO:0000256" key="3">
    <source>
        <dbReference type="ARBA" id="ARBA00022490"/>
    </source>
</evidence>
<dbReference type="SMART" id="SM01027">
    <property type="entry name" value="Beta-Casp"/>
    <property type="match status" value="1"/>
</dbReference>
<dbReference type="Gene3D" id="3.60.15.10">
    <property type="entry name" value="Ribonuclease Z/Hydroxyacylglutathione hydrolase-like"/>
    <property type="match status" value="1"/>
</dbReference>
<proteinExistence type="predicted"/>
<dbReference type="InterPro" id="IPR048660">
    <property type="entry name" value="IntS9-like_C"/>
</dbReference>